<dbReference type="AlphaFoldDB" id="Q1PX29"/>
<evidence type="ECO:0000313" key="1">
    <source>
        <dbReference type="EMBL" id="CAJ71789.1"/>
    </source>
</evidence>
<name>Q1PX29_KUEST</name>
<evidence type="ECO:0000313" key="3">
    <source>
        <dbReference type="Proteomes" id="UP000501926"/>
    </source>
</evidence>
<protein>
    <submittedName>
        <fullName evidence="1">Uncharacterized protein</fullName>
    </submittedName>
</protein>
<dbReference type="EMBL" id="CT573073">
    <property type="protein sequence ID" value="CAJ71789.1"/>
    <property type="molecule type" value="Genomic_DNA"/>
</dbReference>
<dbReference type="Proteomes" id="UP000501926">
    <property type="component" value="Chromosome"/>
</dbReference>
<gene>
    <name evidence="2" type="ORF">KsCSTR_43440</name>
    <name evidence="1" type="ORF">kustc1044</name>
</gene>
<evidence type="ECO:0000313" key="2">
    <source>
        <dbReference type="EMBL" id="QII13723.1"/>
    </source>
</evidence>
<accession>Q1PX29</accession>
<proteinExistence type="predicted"/>
<reference evidence="1" key="1">
    <citation type="journal article" date="2006" name="Nature">
        <title>Deciphering the evolution and metabolism of an anammox bacterium from a community genome.</title>
        <authorList>
            <person name="Strous M."/>
            <person name="Pelletier E."/>
            <person name="Mangenot S."/>
            <person name="Rattei T."/>
            <person name="Lehner A."/>
            <person name="Taylor M.W."/>
            <person name="Horn M."/>
            <person name="Daims H."/>
            <person name="Bartol-Mavel D."/>
            <person name="Wincker P."/>
            <person name="Barbe V."/>
            <person name="Fonknechten N."/>
            <person name="Vallenet D."/>
            <person name="Segurens B."/>
            <person name="Schenowitz-Truong C."/>
            <person name="Medigue C."/>
            <person name="Collingro A."/>
            <person name="Snel B."/>
            <person name="Dutilh B.E."/>
            <person name="OpDenCamp H.J.M."/>
            <person name="vanDerDrift C."/>
            <person name="Cirpus I."/>
            <person name="vanDePas-Schoonen K.T."/>
            <person name="Harhangi H.R."/>
            <person name="vanNiftrik L."/>
            <person name="Schmid M."/>
            <person name="Keltjens J."/>
            <person name="vanDeVossenberg J."/>
            <person name="Kartal B."/>
            <person name="Meier H."/>
            <person name="Frishman D."/>
            <person name="Huynen M.A."/>
            <person name="Mewes H."/>
            <person name="Weissenbach J."/>
            <person name="Jetten M.S.M."/>
            <person name="Wagner M."/>
            <person name="LePaslier D."/>
        </authorList>
    </citation>
    <scope>NUCLEOTIDE SEQUENCE</scope>
</reference>
<dbReference type="EMBL" id="CP049055">
    <property type="protein sequence ID" value="QII13723.1"/>
    <property type="molecule type" value="Genomic_DNA"/>
</dbReference>
<reference evidence="1" key="2">
    <citation type="submission" date="2006-01" db="EMBL/GenBank/DDBJ databases">
        <authorList>
            <person name="Genoscope"/>
        </authorList>
    </citation>
    <scope>NUCLEOTIDE SEQUENCE</scope>
</reference>
<reference evidence="2 3" key="3">
    <citation type="submission" date="2020-02" db="EMBL/GenBank/DDBJ databases">
        <title>Newly sequenced genome of strain CSTR1 showed variability in Candidatus Kuenenia stuttgartiensis genomes.</title>
        <authorList>
            <person name="Ding C."/>
            <person name="Adrian L."/>
        </authorList>
    </citation>
    <scope>NUCLEOTIDE SEQUENCE [LARGE SCALE GENOMIC DNA]</scope>
    <source>
        <strain evidence="2 3">CSTR1</strain>
    </source>
</reference>
<organism evidence="1">
    <name type="scientific">Kuenenia stuttgartiensis</name>
    <dbReference type="NCBI Taxonomy" id="174633"/>
    <lineage>
        <taxon>Bacteria</taxon>
        <taxon>Pseudomonadati</taxon>
        <taxon>Planctomycetota</taxon>
        <taxon>Candidatus Brocadiia</taxon>
        <taxon>Candidatus Brocadiales</taxon>
        <taxon>Candidatus Brocadiaceae</taxon>
        <taxon>Candidatus Kuenenia</taxon>
    </lineage>
</organism>
<sequence length="79" mass="9620">MQSRLQSETLIYLQRLSISLNRIMQTSFNQRRLWELIISIYDRLILSYRSLLIQGILYRTTEQRHYSWVIMMPFLPALV</sequence>